<comment type="subcellular location">
    <subcellularLocation>
        <location evidence="1">Cell membrane</location>
        <topology evidence="1">Multi-pass membrane protein</topology>
    </subcellularLocation>
</comment>
<keyword evidence="7 8" id="KW-0472">Membrane</keyword>
<sequence>MMELKVIRSSRLGVSFLCNARAVMVTLALMLILVILFVASLSMGSYDLSLSNVAGLILAPDSSQSASILFDFRLPRTLVAVLAGTLFALSGAILQGITRNPLADPSLIGISQGAALTVVIATMLFPDALTHWREVIAFTGSLSAAFLIQSLSGQSHNLKFILIGIGVAAFVSAVTSVFLTYGEVQSAMSALTWLAGSVHTASWGDASLLAAVVALVLCASLLNGRRLDSILLGDEVAIGLGIEIKKVQLILLIVSVFGAALATAIVGPLGFVGLIASHLARGLSHSGSTNHLINSALVGALLVLFADLIGRTMFAPTQVAAGLVTSLIGAPLFAYLLIKKSKDN</sequence>
<dbReference type="CDD" id="cd06550">
    <property type="entry name" value="TM_ABC_iron-siderophores_like"/>
    <property type="match status" value="1"/>
</dbReference>
<keyword evidence="3" id="KW-0813">Transport</keyword>
<dbReference type="GO" id="GO:0022857">
    <property type="term" value="F:transmembrane transporter activity"/>
    <property type="evidence" value="ECO:0007669"/>
    <property type="project" value="InterPro"/>
</dbReference>
<dbReference type="InterPro" id="IPR000522">
    <property type="entry name" value="ABC_transptr_permease_BtuC"/>
</dbReference>
<evidence type="ECO:0000256" key="6">
    <source>
        <dbReference type="ARBA" id="ARBA00022989"/>
    </source>
</evidence>
<evidence type="ECO:0000313" key="10">
    <source>
        <dbReference type="Proteomes" id="UP000318242"/>
    </source>
</evidence>
<proteinExistence type="inferred from homology"/>
<dbReference type="InterPro" id="IPR037294">
    <property type="entry name" value="ABC_BtuC-like"/>
</dbReference>
<protein>
    <submittedName>
        <fullName evidence="9">Iron ABC transporter</fullName>
    </submittedName>
</protein>
<dbReference type="PANTHER" id="PTHR30472">
    <property type="entry name" value="FERRIC ENTEROBACTIN TRANSPORT SYSTEM PERMEASE PROTEIN"/>
    <property type="match status" value="1"/>
</dbReference>
<feature type="transmembrane region" description="Helical" evidence="8">
    <location>
        <begin position="319"/>
        <end position="338"/>
    </location>
</feature>
<reference evidence="9 10" key="1">
    <citation type="submission" date="2019-06" db="EMBL/GenBank/DDBJ databases">
        <title>Whole genome shotgun sequence of Vibrio comitans NBRC 102076.</title>
        <authorList>
            <person name="Hosoyama A."/>
            <person name="Uohara A."/>
            <person name="Ohji S."/>
            <person name="Ichikawa N."/>
        </authorList>
    </citation>
    <scope>NUCLEOTIDE SEQUENCE [LARGE SCALE GENOMIC DNA]</scope>
    <source>
        <strain evidence="9 10">NBRC 102076</strain>
    </source>
</reference>
<dbReference type="AlphaFoldDB" id="A0A4Y3IRP2"/>
<dbReference type="GO" id="GO:0033214">
    <property type="term" value="P:siderophore-iron import into cell"/>
    <property type="evidence" value="ECO:0007669"/>
    <property type="project" value="TreeGrafter"/>
</dbReference>
<comment type="caution">
    <text evidence="9">The sequence shown here is derived from an EMBL/GenBank/DDBJ whole genome shotgun (WGS) entry which is preliminary data.</text>
</comment>
<dbReference type="FunFam" id="1.10.3470.10:FF:000001">
    <property type="entry name" value="Vitamin B12 ABC transporter permease BtuC"/>
    <property type="match status" value="1"/>
</dbReference>
<evidence type="ECO:0000256" key="4">
    <source>
        <dbReference type="ARBA" id="ARBA00022475"/>
    </source>
</evidence>
<dbReference type="Proteomes" id="UP000318242">
    <property type="component" value="Unassembled WGS sequence"/>
</dbReference>
<evidence type="ECO:0000313" key="9">
    <source>
        <dbReference type="EMBL" id="GEA61488.1"/>
    </source>
</evidence>
<keyword evidence="5 8" id="KW-0812">Transmembrane</keyword>
<keyword evidence="4" id="KW-1003">Cell membrane</keyword>
<feature type="transmembrane region" description="Helical" evidence="8">
    <location>
        <begin position="131"/>
        <end position="148"/>
    </location>
</feature>
<dbReference type="EMBL" id="BJLH01000012">
    <property type="protein sequence ID" value="GEA61488.1"/>
    <property type="molecule type" value="Genomic_DNA"/>
</dbReference>
<feature type="transmembrane region" description="Helical" evidence="8">
    <location>
        <begin position="77"/>
        <end position="94"/>
    </location>
</feature>
<feature type="transmembrane region" description="Helical" evidence="8">
    <location>
        <begin position="292"/>
        <end position="310"/>
    </location>
</feature>
<feature type="transmembrane region" description="Helical" evidence="8">
    <location>
        <begin position="160"/>
        <end position="181"/>
    </location>
</feature>
<accession>A0A4Y3IRP2</accession>
<dbReference type="Gene3D" id="1.10.3470.10">
    <property type="entry name" value="ABC transporter involved in vitamin B12 uptake, BtuC"/>
    <property type="match status" value="1"/>
</dbReference>
<name>A0A4Y3IRP2_9VIBR</name>
<feature type="transmembrane region" description="Helical" evidence="8">
    <location>
        <begin position="249"/>
        <end position="280"/>
    </location>
</feature>
<dbReference type="SUPFAM" id="SSF81345">
    <property type="entry name" value="ABC transporter involved in vitamin B12 uptake, BtuC"/>
    <property type="match status" value="1"/>
</dbReference>
<evidence type="ECO:0000256" key="2">
    <source>
        <dbReference type="ARBA" id="ARBA00007935"/>
    </source>
</evidence>
<dbReference type="GO" id="GO:0005886">
    <property type="term" value="C:plasma membrane"/>
    <property type="evidence" value="ECO:0007669"/>
    <property type="project" value="UniProtKB-SubCell"/>
</dbReference>
<comment type="similarity">
    <text evidence="2">Belongs to the binding-protein-dependent transport system permease family. FecCD subfamily.</text>
</comment>
<evidence type="ECO:0000256" key="7">
    <source>
        <dbReference type="ARBA" id="ARBA00023136"/>
    </source>
</evidence>
<evidence type="ECO:0000256" key="8">
    <source>
        <dbReference type="SAM" id="Phobius"/>
    </source>
</evidence>
<feature type="transmembrane region" description="Helical" evidence="8">
    <location>
        <begin position="12"/>
        <end position="39"/>
    </location>
</feature>
<feature type="transmembrane region" description="Helical" evidence="8">
    <location>
        <begin position="106"/>
        <end position="125"/>
    </location>
</feature>
<keyword evidence="6 8" id="KW-1133">Transmembrane helix</keyword>
<gene>
    <name evidence="9" type="ORF">VCO01S_26810</name>
</gene>
<dbReference type="RefSeq" id="WP_208733551.1">
    <property type="nucleotide sequence ID" value="NZ_BJLH01000012.1"/>
</dbReference>
<evidence type="ECO:0000256" key="1">
    <source>
        <dbReference type="ARBA" id="ARBA00004651"/>
    </source>
</evidence>
<dbReference type="Pfam" id="PF01032">
    <property type="entry name" value="FecCD"/>
    <property type="match status" value="1"/>
</dbReference>
<organism evidence="9 10">
    <name type="scientific">Vibrio comitans NBRC 102076</name>
    <dbReference type="NCBI Taxonomy" id="1219078"/>
    <lineage>
        <taxon>Bacteria</taxon>
        <taxon>Pseudomonadati</taxon>
        <taxon>Pseudomonadota</taxon>
        <taxon>Gammaproteobacteria</taxon>
        <taxon>Vibrionales</taxon>
        <taxon>Vibrionaceae</taxon>
        <taxon>Vibrio</taxon>
    </lineage>
</organism>
<evidence type="ECO:0000256" key="3">
    <source>
        <dbReference type="ARBA" id="ARBA00022448"/>
    </source>
</evidence>
<dbReference type="PANTHER" id="PTHR30472:SF24">
    <property type="entry name" value="FERRIC ENTEROBACTIN TRANSPORT SYSTEM PERMEASE PROTEIN FEPG"/>
    <property type="match status" value="1"/>
</dbReference>
<feature type="transmembrane region" description="Helical" evidence="8">
    <location>
        <begin position="201"/>
        <end position="222"/>
    </location>
</feature>
<evidence type="ECO:0000256" key="5">
    <source>
        <dbReference type="ARBA" id="ARBA00022692"/>
    </source>
</evidence>
<keyword evidence="10" id="KW-1185">Reference proteome</keyword>